<reference evidence="1 2" key="1">
    <citation type="submission" date="2018-07" db="EMBL/GenBank/DDBJ databases">
        <title>A high quality draft genome assembly of the barn swallow (H. rustica rustica).</title>
        <authorList>
            <person name="Formenti G."/>
            <person name="Chiara M."/>
            <person name="Poveda L."/>
            <person name="Francoijs K.-J."/>
            <person name="Bonisoli-Alquati A."/>
            <person name="Canova L."/>
            <person name="Gianfranceschi L."/>
            <person name="Horner D.S."/>
            <person name="Saino N."/>
        </authorList>
    </citation>
    <scope>NUCLEOTIDE SEQUENCE [LARGE SCALE GENOMIC DNA]</scope>
    <source>
        <strain evidence="1">Chelidonia</strain>
        <tissue evidence="1">Blood</tissue>
    </source>
</reference>
<gene>
    <name evidence="1" type="ORF">DUI87_12864</name>
</gene>
<dbReference type="Proteomes" id="UP000269221">
    <property type="component" value="Unassembled WGS sequence"/>
</dbReference>
<protein>
    <submittedName>
        <fullName evidence="1">Uncharacterized protein</fullName>
    </submittedName>
</protein>
<dbReference type="EMBL" id="QRBI01000112">
    <property type="protein sequence ID" value="RMC10066.1"/>
    <property type="molecule type" value="Genomic_DNA"/>
</dbReference>
<comment type="caution">
    <text evidence="1">The sequence shown here is derived from an EMBL/GenBank/DDBJ whole genome shotgun (WGS) entry which is preliminary data.</text>
</comment>
<evidence type="ECO:0000313" key="2">
    <source>
        <dbReference type="Proteomes" id="UP000269221"/>
    </source>
</evidence>
<proteinExistence type="predicted"/>
<name>A0A3M0KA51_HIRRU</name>
<dbReference type="AlphaFoldDB" id="A0A3M0KA51"/>
<organism evidence="1 2">
    <name type="scientific">Hirundo rustica rustica</name>
    <dbReference type="NCBI Taxonomy" id="333673"/>
    <lineage>
        <taxon>Eukaryota</taxon>
        <taxon>Metazoa</taxon>
        <taxon>Chordata</taxon>
        <taxon>Craniata</taxon>
        <taxon>Vertebrata</taxon>
        <taxon>Euteleostomi</taxon>
        <taxon>Archelosauria</taxon>
        <taxon>Archosauria</taxon>
        <taxon>Dinosauria</taxon>
        <taxon>Saurischia</taxon>
        <taxon>Theropoda</taxon>
        <taxon>Coelurosauria</taxon>
        <taxon>Aves</taxon>
        <taxon>Neognathae</taxon>
        <taxon>Neoaves</taxon>
        <taxon>Telluraves</taxon>
        <taxon>Australaves</taxon>
        <taxon>Passeriformes</taxon>
        <taxon>Sylvioidea</taxon>
        <taxon>Hirundinidae</taxon>
        <taxon>Hirundo</taxon>
    </lineage>
</organism>
<sequence length="68" mass="7791">MKMTRGLKDLSCEDRLRELDLFSLEKRRLWGDPTAASQYLTGQQESGEGLLKGHVIGQERVKLNWTLS</sequence>
<dbReference type="OrthoDB" id="276744at2759"/>
<keyword evidence="2" id="KW-1185">Reference proteome</keyword>
<accession>A0A3M0KA51</accession>
<evidence type="ECO:0000313" key="1">
    <source>
        <dbReference type="EMBL" id="RMC10066.1"/>
    </source>
</evidence>